<evidence type="ECO:0000313" key="2">
    <source>
        <dbReference type="EMBL" id="KAH7320852.1"/>
    </source>
</evidence>
<name>A0A8K0SVC3_9HYPO</name>
<feature type="domain" description="DUF3669" evidence="1">
    <location>
        <begin position="274"/>
        <end position="341"/>
    </location>
</feature>
<dbReference type="Proteomes" id="UP000813444">
    <property type="component" value="Unassembled WGS sequence"/>
</dbReference>
<evidence type="ECO:0000259" key="1">
    <source>
        <dbReference type="Pfam" id="PF12417"/>
    </source>
</evidence>
<gene>
    <name evidence="2" type="ORF">B0I35DRAFT_501046</name>
</gene>
<dbReference type="Pfam" id="PF12417">
    <property type="entry name" value="DUF3669"/>
    <property type="match status" value="1"/>
</dbReference>
<reference evidence="2" key="1">
    <citation type="journal article" date="2021" name="Nat. Commun.">
        <title>Genetic determinants of endophytism in the Arabidopsis root mycobiome.</title>
        <authorList>
            <person name="Mesny F."/>
            <person name="Miyauchi S."/>
            <person name="Thiergart T."/>
            <person name="Pickel B."/>
            <person name="Atanasova L."/>
            <person name="Karlsson M."/>
            <person name="Huettel B."/>
            <person name="Barry K.W."/>
            <person name="Haridas S."/>
            <person name="Chen C."/>
            <person name="Bauer D."/>
            <person name="Andreopoulos W."/>
            <person name="Pangilinan J."/>
            <person name="LaButti K."/>
            <person name="Riley R."/>
            <person name="Lipzen A."/>
            <person name="Clum A."/>
            <person name="Drula E."/>
            <person name="Henrissat B."/>
            <person name="Kohler A."/>
            <person name="Grigoriev I.V."/>
            <person name="Martin F.M."/>
            <person name="Hacquard S."/>
        </authorList>
    </citation>
    <scope>NUCLEOTIDE SEQUENCE</scope>
    <source>
        <strain evidence="2">MPI-CAGE-CH-0235</strain>
    </source>
</reference>
<dbReference type="PANTHER" id="PTHR40780">
    <property type="entry name" value="DUF3669 DOMAIN-CONTAINING PROTEIN"/>
    <property type="match status" value="1"/>
</dbReference>
<evidence type="ECO:0000313" key="3">
    <source>
        <dbReference type="Proteomes" id="UP000813444"/>
    </source>
</evidence>
<comment type="caution">
    <text evidence="2">The sequence shown here is derived from an EMBL/GenBank/DDBJ whole genome shotgun (WGS) entry which is preliminary data.</text>
</comment>
<dbReference type="EMBL" id="JAGPNK010000005">
    <property type="protein sequence ID" value="KAH7320852.1"/>
    <property type="molecule type" value="Genomic_DNA"/>
</dbReference>
<proteinExistence type="predicted"/>
<dbReference type="AlphaFoldDB" id="A0A8K0SVC3"/>
<organism evidence="2 3">
    <name type="scientific">Stachybotrys elegans</name>
    <dbReference type="NCBI Taxonomy" id="80388"/>
    <lineage>
        <taxon>Eukaryota</taxon>
        <taxon>Fungi</taxon>
        <taxon>Dikarya</taxon>
        <taxon>Ascomycota</taxon>
        <taxon>Pezizomycotina</taxon>
        <taxon>Sordariomycetes</taxon>
        <taxon>Hypocreomycetidae</taxon>
        <taxon>Hypocreales</taxon>
        <taxon>Stachybotryaceae</taxon>
        <taxon>Stachybotrys</taxon>
    </lineage>
</organism>
<dbReference type="PANTHER" id="PTHR40780:SF2">
    <property type="entry name" value="DUF3669 DOMAIN-CONTAINING PROTEIN"/>
    <property type="match status" value="1"/>
</dbReference>
<dbReference type="OrthoDB" id="2993351at2759"/>
<sequence>MAPESFREIGRGTFGVVFAAADEPEAAVKKTFKASETLAVEFEHGLAVSFAVTTVAPILRKDFPEPVPRVPWYQSSHGMKKPSAKDPWWMANQGRFPSTNGDNVPNGVFLFERIPPVPRPLQESVIGRFWETHEKQLKALNDEENRDCMIRPYLQERWKYHEGRGRKRLNNEQKESLRNFPAYLDDLQSMGIDCHSVARQIALGLAVGHWEAQLDMTDVEFVIAGKYRSPATVSRAHVVPLDAYDKRDHLGNRTILVAAQDQEESFGLPRNTQMWLVDFDKCNRVQVWDDTLAKDIRTLALGICANDPYYPSPLPDTRLGWDVFITFTDTYIRAGRRLLEASFGKAATSDEQLQRVLERPAMVMREWTKIVMNAKKNNERDVFDARIKIRKEEAWEKPTWSH</sequence>
<dbReference type="InterPro" id="IPR022137">
    <property type="entry name" value="Znf_prot_DUF3669"/>
</dbReference>
<accession>A0A8K0SVC3</accession>
<keyword evidence="3" id="KW-1185">Reference proteome</keyword>
<protein>
    <recommendedName>
        <fullName evidence="1">DUF3669 domain-containing protein</fullName>
    </recommendedName>
</protein>